<keyword evidence="1" id="KW-0732">Signal</keyword>
<dbReference type="EMBL" id="BMIA01000001">
    <property type="protein sequence ID" value="GGH24594.1"/>
    <property type="molecule type" value="Genomic_DNA"/>
</dbReference>
<accession>A0ABQ1YGK1</accession>
<organism evidence="2 3">
    <name type="scientific">Dyadobacter endophyticus</name>
    <dbReference type="NCBI Taxonomy" id="1749036"/>
    <lineage>
        <taxon>Bacteria</taxon>
        <taxon>Pseudomonadati</taxon>
        <taxon>Bacteroidota</taxon>
        <taxon>Cytophagia</taxon>
        <taxon>Cytophagales</taxon>
        <taxon>Spirosomataceae</taxon>
        <taxon>Dyadobacter</taxon>
    </lineage>
</organism>
<dbReference type="SUPFAM" id="SSF56925">
    <property type="entry name" value="OMPA-like"/>
    <property type="match status" value="1"/>
</dbReference>
<name>A0ABQ1YGK1_9BACT</name>
<dbReference type="Proteomes" id="UP000600214">
    <property type="component" value="Unassembled WGS sequence"/>
</dbReference>
<protein>
    <recommendedName>
        <fullName evidence="4">Outer membrane protein beta-barrel domain-containing protein</fullName>
    </recommendedName>
</protein>
<proteinExistence type="predicted"/>
<comment type="caution">
    <text evidence="2">The sequence shown here is derived from an EMBL/GenBank/DDBJ whole genome shotgun (WGS) entry which is preliminary data.</text>
</comment>
<keyword evidence="3" id="KW-1185">Reference proteome</keyword>
<feature type="signal peptide" evidence="1">
    <location>
        <begin position="1"/>
        <end position="38"/>
    </location>
</feature>
<dbReference type="InterPro" id="IPR011250">
    <property type="entry name" value="OMP/PagP_B-barrel"/>
</dbReference>
<evidence type="ECO:0008006" key="4">
    <source>
        <dbReference type="Google" id="ProtNLM"/>
    </source>
</evidence>
<evidence type="ECO:0000256" key="1">
    <source>
        <dbReference type="SAM" id="SignalP"/>
    </source>
</evidence>
<dbReference type="Gene3D" id="2.40.160.20">
    <property type="match status" value="1"/>
</dbReference>
<reference evidence="3" key="1">
    <citation type="journal article" date="2019" name="Int. J. Syst. Evol. Microbiol.">
        <title>The Global Catalogue of Microorganisms (GCM) 10K type strain sequencing project: providing services to taxonomists for standard genome sequencing and annotation.</title>
        <authorList>
            <consortium name="The Broad Institute Genomics Platform"/>
            <consortium name="The Broad Institute Genome Sequencing Center for Infectious Disease"/>
            <person name="Wu L."/>
            <person name="Ma J."/>
        </authorList>
    </citation>
    <scope>NUCLEOTIDE SEQUENCE [LARGE SCALE GENOMIC DNA]</scope>
    <source>
        <strain evidence="3">CGMCC 1.15288</strain>
    </source>
</reference>
<sequence>MTGLQTINQNQNINMKKKLIFSLAVFALILTATSASFAQFSLGLQGGIAKSNVEDSKTVAGGGVNLRVFASPQFAIGVAGKIYADGSDYRVAGQTLSSTGTLMPVTGTLDYFFTQGVIRPYIGGDAGVYFSKYKAKWNGETVLESSKRSNFGAAPRAGLVFAFGNVGIQVEGIYHFVFGNKNHDSETGSPNNIDFESTSKFGGVNVGVIFGLGGK</sequence>
<evidence type="ECO:0000313" key="3">
    <source>
        <dbReference type="Proteomes" id="UP000600214"/>
    </source>
</evidence>
<gene>
    <name evidence="2" type="ORF">GCM10007423_08180</name>
</gene>
<evidence type="ECO:0000313" key="2">
    <source>
        <dbReference type="EMBL" id="GGH24594.1"/>
    </source>
</evidence>
<feature type="chain" id="PRO_5045870812" description="Outer membrane protein beta-barrel domain-containing protein" evidence="1">
    <location>
        <begin position="39"/>
        <end position="215"/>
    </location>
</feature>